<dbReference type="GO" id="GO:0005886">
    <property type="term" value="C:plasma membrane"/>
    <property type="evidence" value="ECO:0007669"/>
    <property type="project" value="TreeGrafter"/>
</dbReference>
<keyword evidence="4 6" id="KW-1133">Transmembrane helix</keyword>
<evidence type="ECO:0000256" key="4">
    <source>
        <dbReference type="ARBA" id="ARBA00022989"/>
    </source>
</evidence>
<comment type="subcellular location">
    <subcellularLocation>
        <location evidence="1">Membrane</location>
        <topology evidence="1">Multi-pass membrane protein</topology>
    </subcellularLocation>
</comment>
<keyword evidence="8" id="KW-1185">Reference proteome</keyword>
<evidence type="ECO:0000256" key="6">
    <source>
        <dbReference type="SAM" id="Phobius"/>
    </source>
</evidence>
<dbReference type="EMBL" id="QZCH01000001">
    <property type="protein sequence ID" value="RJG51211.1"/>
    <property type="molecule type" value="Genomic_DNA"/>
</dbReference>
<dbReference type="Pfam" id="PF04241">
    <property type="entry name" value="DUF423"/>
    <property type="match status" value="1"/>
</dbReference>
<evidence type="ECO:0000256" key="2">
    <source>
        <dbReference type="ARBA" id="ARBA00009694"/>
    </source>
</evidence>
<dbReference type="PANTHER" id="PTHR43461">
    <property type="entry name" value="TRANSMEMBRANE PROTEIN 256"/>
    <property type="match status" value="1"/>
</dbReference>
<reference evidence="7 8" key="2">
    <citation type="submission" date="2019-01" db="EMBL/GenBank/DDBJ databases">
        <title>Motilimonas pumilus sp. nov., isolated from the gut of sea cucumber (Apostichopus japonicus).</title>
        <authorList>
            <person name="Wang F.-Q."/>
            <person name="Ren L.-H."/>
            <person name="Lin Y.-W."/>
            <person name="Sun G.-H."/>
            <person name="Du Z.-J."/>
            <person name="Zhao J.-X."/>
            <person name="Liu X.-J."/>
            <person name="Liu L.-J."/>
        </authorList>
    </citation>
    <scope>NUCLEOTIDE SEQUENCE [LARGE SCALE GENOMIC DNA]</scope>
    <source>
        <strain evidence="7 8">PLHSC7-2</strain>
    </source>
</reference>
<proteinExistence type="inferred from homology"/>
<organism evidence="7 8">
    <name type="scientific">Motilimonas pumila</name>
    <dbReference type="NCBI Taxonomy" id="2303987"/>
    <lineage>
        <taxon>Bacteria</taxon>
        <taxon>Pseudomonadati</taxon>
        <taxon>Pseudomonadota</taxon>
        <taxon>Gammaproteobacteria</taxon>
        <taxon>Alteromonadales</taxon>
        <taxon>Alteromonadales genera incertae sedis</taxon>
        <taxon>Motilimonas</taxon>
    </lineage>
</organism>
<dbReference type="RefSeq" id="WP_119908759.1">
    <property type="nucleotide sequence ID" value="NZ_QZCH01000001.1"/>
</dbReference>
<feature type="transmembrane region" description="Helical" evidence="6">
    <location>
        <begin position="49"/>
        <end position="66"/>
    </location>
</feature>
<evidence type="ECO:0000256" key="3">
    <source>
        <dbReference type="ARBA" id="ARBA00022692"/>
    </source>
</evidence>
<dbReference type="AlphaFoldDB" id="A0A418YJQ2"/>
<sequence>MRISQTLLALAGLLGAFAVAFSAYASHSLMSSLPTALQQHIQLAVNYHLVHALLMVIASITALLHLDLWAQRFANLAATCCAAGILMFSGSFYIWALSGEKLLAKLTPVGGTSFILAWLFIALMALRGLKR</sequence>
<accession>A0A418YJQ2</accession>
<feature type="transmembrane region" description="Helical" evidence="6">
    <location>
        <begin position="102"/>
        <end position="126"/>
    </location>
</feature>
<protein>
    <submittedName>
        <fullName evidence="7">DUF423 domain-containing protein</fullName>
    </submittedName>
</protein>
<comment type="caution">
    <text evidence="7">The sequence shown here is derived from an EMBL/GenBank/DDBJ whole genome shotgun (WGS) entry which is preliminary data.</text>
</comment>
<gene>
    <name evidence="7" type="ORF">D1Z90_00260</name>
</gene>
<reference evidence="7 8" key="1">
    <citation type="submission" date="2018-09" db="EMBL/GenBank/DDBJ databases">
        <authorList>
            <person name="Wang F."/>
        </authorList>
    </citation>
    <scope>NUCLEOTIDE SEQUENCE [LARGE SCALE GENOMIC DNA]</scope>
    <source>
        <strain evidence="7 8">PLHSC7-2</strain>
    </source>
</reference>
<keyword evidence="5 6" id="KW-0472">Membrane</keyword>
<feature type="transmembrane region" description="Helical" evidence="6">
    <location>
        <begin position="73"/>
        <end position="96"/>
    </location>
</feature>
<dbReference type="PANTHER" id="PTHR43461:SF1">
    <property type="entry name" value="TRANSMEMBRANE PROTEIN 256"/>
    <property type="match status" value="1"/>
</dbReference>
<evidence type="ECO:0000256" key="1">
    <source>
        <dbReference type="ARBA" id="ARBA00004141"/>
    </source>
</evidence>
<evidence type="ECO:0000313" key="7">
    <source>
        <dbReference type="EMBL" id="RJG51211.1"/>
    </source>
</evidence>
<evidence type="ECO:0000313" key="8">
    <source>
        <dbReference type="Proteomes" id="UP000283255"/>
    </source>
</evidence>
<name>A0A418YJQ2_9GAMM</name>
<dbReference type="Proteomes" id="UP000283255">
    <property type="component" value="Unassembled WGS sequence"/>
</dbReference>
<evidence type="ECO:0000256" key="5">
    <source>
        <dbReference type="ARBA" id="ARBA00023136"/>
    </source>
</evidence>
<dbReference type="OrthoDB" id="9802121at2"/>
<dbReference type="InterPro" id="IPR006696">
    <property type="entry name" value="DUF423"/>
</dbReference>
<keyword evidence="3 6" id="KW-0812">Transmembrane</keyword>
<comment type="similarity">
    <text evidence="2">Belongs to the UPF0382 family.</text>
</comment>